<sequence>MKEKEQKDWFRLKRYPHIGLPLNYSDRYKWIEKYVTDPEKVAKHSFLPFIHKTSKVKKFRKVYSSNDGKVHDHYRNQNKPLRKADVKKRELFYASHLDSLIFSYYTKFLSDCYENKIKDPEYNLNEVVNAYRTIPIDSKKPDYANKCNIEFANDVFKHIVNYKENDFAVIAFDISCFFDNLNHTKLRKTWAEVIRKEGENEKLPPDHFNVFKNITRFSYVDIVDIFEEFKDKIYTRKINRLGQPLEIKQKKVDRISYLRNQNAIAFCSKDEFLNLKGKLLQPSKTKRLKNGTVVRRNFGIPQGSPISSVLANIYLLHFDKIINKFTSLHKGIYRRYSDDIVIVCPLKVKDDLKEIIYREIANYDLEIQKNKTQIFHFKRENDKLLCGQEFEGVINWNKNLIYLGFEFNGSHVFLKSASLSGYYRKMKRTIRRAKHYANRRFCVNSGVIFKRRIFKRFSYKGAKRTRKYTWNEEEKKFIKSDSYNWGNFLSYAYKASNIMINNKIKQQTKRHWNILNKLIRKS</sequence>
<comment type="similarity">
    <text evidence="1">Belongs to the bacterial reverse transcriptase family.</text>
</comment>
<dbReference type="InterPro" id="IPR043502">
    <property type="entry name" value="DNA/RNA_pol_sf"/>
</dbReference>
<dbReference type="Proteomes" id="UP000326903">
    <property type="component" value="Unassembled WGS sequence"/>
</dbReference>
<dbReference type="AlphaFoldDB" id="A0A5J5IFS9"/>
<dbReference type="RefSeq" id="WP_150415350.1">
    <property type="nucleotide sequence ID" value="NZ_VYQF01000003.1"/>
</dbReference>
<proteinExistence type="inferred from homology"/>
<organism evidence="3 4">
    <name type="scientific">Ginsengibacter hankyongi</name>
    <dbReference type="NCBI Taxonomy" id="2607284"/>
    <lineage>
        <taxon>Bacteria</taxon>
        <taxon>Pseudomonadati</taxon>
        <taxon>Bacteroidota</taxon>
        <taxon>Chitinophagia</taxon>
        <taxon>Chitinophagales</taxon>
        <taxon>Chitinophagaceae</taxon>
        <taxon>Ginsengibacter</taxon>
    </lineage>
</organism>
<evidence type="ECO:0000313" key="4">
    <source>
        <dbReference type="Proteomes" id="UP000326903"/>
    </source>
</evidence>
<dbReference type="PROSITE" id="PS50878">
    <property type="entry name" value="RT_POL"/>
    <property type="match status" value="1"/>
</dbReference>
<dbReference type="Pfam" id="PF00078">
    <property type="entry name" value="RVT_1"/>
    <property type="match status" value="1"/>
</dbReference>
<dbReference type="PANTHER" id="PTHR34047:SF8">
    <property type="entry name" value="PROTEIN YKFC"/>
    <property type="match status" value="1"/>
</dbReference>
<dbReference type="InterPro" id="IPR051083">
    <property type="entry name" value="GrpII_Intron_Splice-Mob/Def"/>
</dbReference>
<evidence type="ECO:0000256" key="1">
    <source>
        <dbReference type="ARBA" id="ARBA00034120"/>
    </source>
</evidence>
<comment type="caution">
    <text evidence="3">The sequence shown here is derived from an EMBL/GenBank/DDBJ whole genome shotgun (WGS) entry which is preliminary data.</text>
</comment>
<evidence type="ECO:0000313" key="3">
    <source>
        <dbReference type="EMBL" id="KAA9038629.1"/>
    </source>
</evidence>
<dbReference type="PANTHER" id="PTHR34047">
    <property type="entry name" value="NUCLEAR INTRON MATURASE 1, MITOCHONDRIAL-RELATED"/>
    <property type="match status" value="1"/>
</dbReference>
<protein>
    <submittedName>
        <fullName evidence="3">RNA-dependent DNA polymerase</fullName>
    </submittedName>
</protein>
<feature type="domain" description="Reverse transcriptase" evidence="2">
    <location>
        <begin position="1"/>
        <end position="407"/>
    </location>
</feature>
<dbReference type="InterPro" id="IPR000477">
    <property type="entry name" value="RT_dom"/>
</dbReference>
<gene>
    <name evidence="3" type="ORF">FW778_13840</name>
</gene>
<dbReference type="SUPFAM" id="SSF56672">
    <property type="entry name" value="DNA/RNA polymerases"/>
    <property type="match status" value="1"/>
</dbReference>
<keyword evidence="4" id="KW-1185">Reference proteome</keyword>
<name>A0A5J5IFS9_9BACT</name>
<evidence type="ECO:0000259" key="2">
    <source>
        <dbReference type="PROSITE" id="PS50878"/>
    </source>
</evidence>
<accession>A0A5J5IFS9</accession>
<reference evidence="3 4" key="1">
    <citation type="submission" date="2019-09" db="EMBL/GenBank/DDBJ databases">
        <title>Draft genome sequence of Ginsengibacter sp. BR5-29.</title>
        <authorList>
            <person name="Im W.-T."/>
        </authorList>
    </citation>
    <scope>NUCLEOTIDE SEQUENCE [LARGE SCALE GENOMIC DNA]</scope>
    <source>
        <strain evidence="3 4">BR5-29</strain>
    </source>
</reference>
<dbReference type="EMBL" id="VYQF01000003">
    <property type="protein sequence ID" value="KAA9038629.1"/>
    <property type="molecule type" value="Genomic_DNA"/>
</dbReference>